<dbReference type="AlphaFoldDB" id="A0A5J5HTM1"/>
<evidence type="ECO:0000256" key="1">
    <source>
        <dbReference type="ARBA" id="ARBA00004571"/>
    </source>
</evidence>
<keyword evidence="6" id="KW-0408">Iron</keyword>
<dbReference type="GO" id="GO:0006826">
    <property type="term" value="P:iron ion transport"/>
    <property type="evidence" value="ECO:0007669"/>
    <property type="project" value="UniProtKB-KW"/>
</dbReference>
<evidence type="ECO:0000256" key="6">
    <source>
        <dbReference type="ARBA" id="ARBA00023004"/>
    </source>
</evidence>
<keyword evidence="3 11" id="KW-1134">Transmembrane beta strand</keyword>
<dbReference type="Proteomes" id="UP000326364">
    <property type="component" value="Unassembled WGS sequence"/>
</dbReference>
<dbReference type="EMBL" id="VYQA01000027">
    <property type="protein sequence ID" value="KAA9024441.1"/>
    <property type="molecule type" value="Genomic_DNA"/>
</dbReference>
<keyword evidence="10 11" id="KW-0998">Cell outer membrane</keyword>
<evidence type="ECO:0000313" key="17">
    <source>
        <dbReference type="EMBL" id="KAA9024441.1"/>
    </source>
</evidence>
<evidence type="ECO:0000259" key="15">
    <source>
        <dbReference type="Pfam" id="PF07715"/>
    </source>
</evidence>
<dbReference type="InterPro" id="IPR036942">
    <property type="entry name" value="Beta-barrel_TonB_sf"/>
</dbReference>
<feature type="signal peptide" evidence="13">
    <location>
        <begin position="1"/>
        <end position="20"/>
    </location>
</feature>
<dbReference type="SUPFAM" id="SSF56935">
    <property type="entry name" value="Porins"/>
    <property type="match status" value="1"/>
</dbReference>
<evidence type="ECO:0000256" key="11">
    <source>
        <dbReference type="PROSITE-ProRule" id="PRU01360"/>
    </source>
</evidence>
<keyword evidence="8 12" id="KW-0798">TonB box</keyword>
<comment type="similarity">
    <text evidence="11 12">Belongs to the TonB-dependent receptor family.</text>
</comment>
<proteinExistence type="inferred from homology"/>
<comment type="caution">
    <text evidence="17">The sequence shown here is derived from an EMBL/GenBank/DDBJ whole genome shotgun (WGS) entry which is preliminary data.</text>
</comment>
<dbReference type="PANTHER" id="PTHR32552">
    <property type="entry name" value="FERRICHROME IRON RECEPTOR-RELATED"/>
    <property type="match status" value="1"/>
</dbReference>
<dbReference type="Pfam" id="PF07715">
    <property type="entry name" value="Plug"/>
    <property type="match status" value="1"/>
</dbReference>
<keyword evidence="2 11" id="KW-0813">Transport</keyword>
<keyword evidence="13" id="KW-0732">Signal</keyword>
<dbReference type="CDD" id="cd01347">
    <property type="entry name" value="ligand_gated_channel"/>
    <property type="match status" value="1"/>
</dbReference>
<comment type="subcellular location">
    <subcellularLocation>
        <location evidence="1 11">Cell outer membrane</location>
        <topology evidence="1 11">Multi-pass membrane protein</topology>
    </subcellularLocation>
</comment>
<protein>
    <submittedName>
        <fullName evidence="17">TonB-dependent receptor</fullName>
    </submittedName>
</protein>
<dbReference type="InterPro" id="IPR012910">
    <property type="entry name" value="Plug_dom"/>
</dbReference>
<keyword evidence="19" id="KW-1185">Reference proteome</keyword>
<evidence type="ECO:0000259" key="14">
    <source>
        <dbReference type="Pfam" id="PF00593"/>
    </source>
</evidence>
<dbReference type="EMBL" id="VYQB01000028">
    <property type="protein sequence ID" value="KAA9011810.1"/>
    <property type="molecule type" value="Genomic_DNA"/>
</dbReference>
<organism evidence="17 18">
    <name type="scientific">Sphingobium limneticum</name>
    <dbReference type="NCBI Taxonomy" id="1007511"/>
    <lineage>
        <taxon>Bacteria</taxon>
        <taxon>Pseudomonadati</taxon>
        <taxon>Pseudomonadota</taxon>
        <taxon>Alphaproteobacteria</taxon>
        <taxon>Sphingomonadales</taxon>
        <taxon>Sphingomonadaceae</taxon>
        <taxon>Sphingobium</taxon>
    </lineage>
</organism>
<evidence type="ECO:0000256" key="3">
    <source>
        <dbReference type="ARBA" id="ARBA00022452"/>
    </source>
</evidence>
<evidence type="ECO:0000256" key="10">
    <source>
        <dbReference type="ARBA" id="ARBA00023237"/>
    </source>
</evidence>
<evidence type="ECO:0000256" key="12">
    <source>
        <dbReference type="RuleBase" id="RU003357"/>
    </source>
</evidence>
<reference evidence="18 19" key="1">
    <citation type="submission" date="2019-09" db="EMBL/GenBank/DDBJ databases">
        <authorList>
            <person name="Feng G."/>
        </authorList>
    </citation>
    <scope>NUCLEOTIDE SEQUENCE [LARGE SCALE GENOMIC DNA]</scope>
    <source>
        <strain evidence="17 18">KACC 19283</strain>
        <strain evidence="16 19">KACC 19284</strain>
    </source>
</reference>
<name>A0A5J5HTM1_9SPHN</name>
<gene>
    <name evidence="17" type="ORF">F4U95_22100</name>
    <name evidence="16" type="ORF">F4U96_22170</name>
</gene>
<dbReference type="Pfam" id="PF00593">
    <property type="entry name" value="TonB_dep_Rec_b-barrel"/>
    <property type="match status" value="1"/>
</dbReference>
<dbReference type="GO" id="GO:0009279">
    <property type="term" value="C:cell outer membrane"/>
    <property type="evidence" value="ECO:0007669"/>
    <property type="project" value="UniProtKB-SubCell"/>
</dbReference>
<feature type="chain" id="PRO_5023874450" evidence="13">
    <location>
        <begin position="21"/>
        <end position="781"/>
    </location>
</feature>
<evidence type="ECO:0000256" key="4">
    <source>
        <dbReference type="ARBA" id="ARBA00022496"/>
    </source>
</evidence>
<evidence type="ECO:0000313" key="16">
    <source>
        <dbReference type="EMBL" id="KAA9011810.1"/>
    </source>
</evidence>
<feature type="domain" description="TonB-dependent receptor-like beta-barrel" evidence="14">
    <location>
        <begin position="272"/>
        <end position="737"/>
    </location>
</feature>
<keyword evidence="4" id="KW-0410">Iron transport</keyword>
<keyword evidence="17" id="KW-0675">Receptor</keyword>
<dbReference type="InterPro" id="IPR039426">
    <property type="entry name" value="TonB-dep_rcpt-like"/>
</dbReference>
<keyword evidence="7" id="KW-0406">Ion transport</keyword>
<evidence type="ECO:0000313" key="19">
    <source>
        <dbReference type="Proteomes" id="UP000326364"/>
    </source>
</evidence>
<feature type="domain" description="TonB-dependent receptor plug" evidence="15">
    <location>
        <begin position="41"/>
        <end position="149"/>
    </location>
</feature>
<dbReference type="PROSITE" id="PS52016">
    <property type="entry name" value="TONB_DEPENDENT_REC_3"/>
    <property type="match status" value="1"/>
</dbReference>
<evidence type="ECO:0000256" key="13">
    <source>
        <dbReference type="SAM" id="SignalP"/>
    </source>
</evidence>
<evidence type="ECO:0000256" key="8">
    <source>
        <dbReference type="ARBA" id="ARBA00023077"/>
    </source>
</evidence>
<evidence type="ECO:0000256" key="7">
    <source>
        <dbReference type="ARBA" id="ARBA00023065"/>
    </source>
</evidence>
<sequence>MPLAAALLAGTALVPTLAHAQAQASDPGEIVVTAQKRTERLQDVPLAVSALSAETLGRQQINDTNGLVAAVPSLTYTQGNNVSNSTFRVRGIGTTLFNQGSESSVSTVIDGVVMARQAQGFVDLADLERVEVLRGPQGTLFGKNATAGVISVVTARPTDRFTARADATIAELDEYRIKGTMSGPLTDRLRARVSGFYNDVGGHITNVANGRDKNGFKSWGLRGKLDWDATDNLNFLATLDYRKMNADCCQPQYIQTTTPLLTQLLGPVVASRHNREVNIDAPSFNKTRQWIASLEGNLELGDHTLTSLTAWQDFDFDNNVDVDGLYTPSPIFVPFSNGKGVLNGGPAGVKQFSQELRLTSPQNRPLTYVAGLYYLDLDVSRGFRRRLGSCVAGGANGAAVYGQPCAVPTYASTYHEASSKTEQFAAFGQAELKLVDALSLIAGGRLQRETVSYWGNRPGLALVAGDTAQLGASTGSGSTADTDLSGKLGLQYRFSRDVQAYLTWTRGYKGAAYDIEVTANFVNQRPVRPETVKAWEAGLKFDLFDRALSVNAAAFYADYSDLQVQAAYTDPVTGIVSSIPTNAGSAITKGVEVEFTARPARGLSFNGGLTYLATSVDVDGLSCPLPQQAGAGVSNASPMNSCYRLTAGGTPYLNVRDGRLPNAPSWRGSLTARYESDLPGTDLALFGQVTGNAQSAVNFSLEQDPDAVQKGYATFDASVGVRRQDGRYSVTLFVRNLTDKHFLTSIGRAGQLTNAANPYNLTGFIPKDADRYFGANLSISY</sequence>
<keyword evidence="5 11" id="KW-0812">Transmembrane</keyword>
<dbReference type="Gene3D" id="2.40.170.20">
    <property type="entry name" value="TonB-dependent receptor, beta-barrel domain"/>
    <property type="match status" value="1"/>
</dbReference>
<accession>A0A5J5HTM1</accession>
<keyword evidence="9 11" id="KW-0472">Membrane</keyword>
<dbReference type="PANTHER" id="PTHR32552:SF81">
    <property type="entry name" value="TONB-DEPENDENT OUTER MEMBRANE RECEPTOR"/>
    <property type="match status" value="1"/>
</dbReference>
<dbReference type="Proteomes" id="UP000325933">
    <property type="component" value="Unassembled WGS sequence"/>
</dbReference>
<evidence type="ECO:0000256" key="2">
    <source>
        <dbReference type="ARBA" id="ARBA00022448"/>
    </source>
</evidence>
<evidence type="ECO:0000313" key="18">
    <source>
        <dbReference type="Proteomes" id="UP000325933"/>
    </source>
</evidence>
<dbReference type="InterPro" id="IPR000531">
    <property type="entry name" value="Beta-barrel_TonB"/>
</dbReference>
<evidence type="ECO:0000256" key="5">
    <source>
        <dbReference type="ARBA" id="ARBA00022692"/>
    </source>
</evidence>
<evidence type="ECO:0000256" key="9">
    <source>
        <dbReference type="ARBA" id="ARBA00023136"/>
    </source>
</evidence>